<dbReference type="InterPro" id="IPR040389">
    <property type="entry name" value="SMR"/>
</dbReference>
<dbReference type="GO" id="GO:0004860">
    <property type="term" value="F:protein kinase inhibitor activity"/>
    <property type="evidence" value="ECO:0007669"/>
    <property type="project" value="UniProtKB-KW"/>
</dbReference>
<name>A0A7J6I194_CANSA</name>
<dbReference type="PANTHER" id="PTHR33142:SF89">
    <property type="entry name" value="CYCLIN-DEPENDENT PROTEIN KINASE INHIBITOR SMR2"/>
    <property type="match status" value="1"/>
</dbReference>
<keyword evidence="1" id="KW-0649">Protein kinase inhibitor</keyword>
<gene>
    <name evidence="4" type="ORF">G4B88_014165</name>
</gene>
<evidence type="ECO:0000256" key="2">
    <source>
        <dbReference type="ARBA" id="ARBA00023306"/>
    </source>
</evidence>
<evidence type="ECO:0000313" key="4">
    <source>
        <dbReference type="EMBL" id="KAF4401324.1"/>
    </source>
</evidence>
<evidence type="ECO:0000313" key="5">
    <source>
        <dbReference type="Proteomes" id="UP000583929"/>
    </source>
</evidence>
<feature type="compositionally biased region" description="Low complexity" evidence="3">
    <location>
        <begin position="56"/>
        <end position="68"/>
    </location>
</feature>
<dbReference type="PANTHER" id="PTHR33142">
    <property type="entry name" value="CYCLIN-DEPENDENT PROTEIN KINASE INHIBITOR SMR13"/>
    <property type="match status" value="1"/>
</dbReference>
<comment type="caution">
    <text evidence="4">The sequence shown here is derived from an EMBL/GenBank/DDBJ whole genome shotgun (WGS) entry which is preliminary data.</text>
</comment>
<accession>A0A7J6I194</accession>
<evidence type="ECO:0000256" key="1">
    <source>
        <dbReference type="ARBA" id="ARBA00023013"/>
    </source>
</evidence>
<protein>
    <submittedName>
        <fullName evidence="4">Uncharacterized protein</fullName>
    </submittedName>
</protein>
<feature type="compositionally biased region" description="Polar residues" evidence="3">
    <location>
        <begin position="1"/>
        <end position="19"/>
    </location>
</feature>
<feature type="region of interest" description="Disordered" evidence="3">
    <location>
        <begin position="1"/>
        <end position="92"/>
    </location>
</feature>
<dbReference type="OrthoDB" id="662905at2759"/>
<feature type="compositionally biased region" description="Basic and acidic residues" evidence="3">
    <location>
        <begin position="72"/>
        <end position="89"/>
    </location>
</feature>
<keyword evidence="5" id="KW-1185">Reference proteome</keyword>
<accession>A0A803QVC8</accession>
<dbReference type="EMBL" id="JAATIQ010000013">
    <property type="protein sequence ID" value="KAF4401324.1"/>
    <property type="molecule type" value="Genomic_DNA"/>
</dbReference>
<dbReference type="GO" id="GO:0032875">
    <property type="term" value="P:regulation of DNA endoreduplication"/>
    <property type="evidence" value="ECO:0007669"/>
    <property type="project" value="InterPro"/>
</dbReference>
<organism evidence="4 5">
    <name type="scientific">Cannabis sativa</name>
    <name type="common">Hemp</name>
    <name type="synonym">Marijuana</name>
    <dbReference type="NCBI Taxonomy" id="3483"/>
    <lineage>
        <taxon>Eukaryota</taxon>
        <taxon>Viridiplantae</taxon>
        <taxon>Streptophyta</taxon>
        <taxon>Embryophyta</taxon>
        <taxon>Tracheophyta</taxon>
        <taxon>Spermatophyta</taxon>
        <taxon>Magnoliopsida</taxon>
        <taxon>eudicotyledons</taxon>
        <taxon>Gunneridae</taxon>
        <taxon>Pentapetalae</taxon>
        <taxon>rosids</taxon>
        <taxon>fabids</taxon>
        <taxon>Rosales</taxon>
        <taxon>Cannabaceae</taxon>
        <taxon>Cannabis</taxon>
    </lineage>
</organism>
<sequence length="170" mass="19062">MSSTDLELRQGLSSSSKINLSPIPIQTPEPSEPPLLGRIIQIQRLNDGQDDENNNKNKINNKINDNNNSSTDHQKEIKENDNDKEKENDDLCVTPTSERYKIPKIVSCPPAPRKPARRVPSCKRKLTELQFFDVKNREDVDEFLRSISTNNSNGSPSSTAAAAKRCCPCK</sequence>
<reference evidence="4 5" key="1">
    <citation type="journal article" date="2020" name="bioRxiv">
        <title>Sequence and annotation of 42 cannabis genomes reveals extensive copy number variation in cannabinoid synthesis and pathogen resistance genes.</title>
        <authorList>
            <person name="Mckernan K.J."/>
            <person name="Helbert Y."/>
            <person name="Kane L.T."/>
            <person name="Ebling H."/>
            <person name="Zhang L."/>
            <person name="Liu B."/>
            <person name="Eaton Z."/>
            <person name="Mclaughlin S."/>
            <person name="Kingan S."/>
            <person name="Baybayan P."/>
            <person name="Concepcion G."/>
            <person name="Jordan M."/>
            <person name="Riva A."/>
            <person name="Barbazuk W."/>
            <person name="Harkins T."/>
        </authorList>
    </citation>
    <scope>NUCLEOTIDE SEQUENCE [LARGE SCALE GENOMIC DNA]</scope>
    <source>
        <strain evidence="5">cv. Jamaican Lion 4</strain>
        <tissue evidence="4">Leaf</tissue>
    </source>
</reference>
<keyword evidence="2" id="KW-0131">Cell cycle</keyword>
<dbReference type="AlphaFoldDB" id="A0A7J6I194"/>
<evidence type="ECO:0000256" key="3">
    <source>
        <dbReference type="SAM" id="MobiDB-lite"/>
    </source>
</evidence>
<dbReference type="Proteomes" id="UP000583929">
    <property type="component" value="Unassembled WGS sequence"/>
</dbReference>
<proteinExistence type="predicted"/>